<comment type="caution">
    <text evidence="4">The sequence shown here is derived from an EMBL/GenBank/DDBJ whole genome shotgun (WGS) entry which is preliminary data.</text>
</comment>
<reference evidence="4 5" key="1">
    <citation type="submission" date="2018-04" db="EMBL/GenBank/DDBJ databases">
        <title>The genome of golden apple snail Pomacea canaliculata provides insight into stress tolerance and invasive adaptation.</title>
        <authorList>
            <person name="Liu C."/>
            <person name="Liu B."/>
            <person name="Ren Y."/>
            <person name="Zhang Y."/>
            <person name="Wang H."/>
            <person name="Li S."/>
            <person name="Jiang F."/>
            <person name="Yin L."/>
            <person name="Zhang G."/>
            <person name="Qian W."/>
            <person name="Fan W."/>
        </authorList>
    </citation>
    <scope>NUCLEOTIDE SEQUENCE [LARGE SCALE GENOMIC DNA]</scope>
    <source>
        <strain evidence="4">SZHN2017</strain>
        <tissue evidence="4">Muscle</tissue>
    </source>
</reference>
<evidence type="ECO:0000313" key="4">
    <source>
        <dbReference type="EMBL" id="PVD20961.1"/>
    </source>
</evidence>
<dbReference type="GO" id="GO:0046872">
    <property type="term" value="F:metal ion binding"/>
    <property type="evidence" value="ECO:0007669"/>
    <property type="project" value="UniProtKB-KW"/>
</dbReference>
<organism evidence="4 5">
    <name type="scientific">Pomacea canaliculata</name>
    <name type="common">Golden apple snail</name>
    <dbReference type="NCBI Taxonomy" id="400727"/>
    <lineage>
        <taxon>Eukaryota</taxon>
        <taxon>Metazoa</taxon>
        <taxon>Spiralia</taxon>
        <taxon>Lophotrochozoa</taxon>
        <taxon>Mollusca</taxon>
        <taxon>Gastropoda</taxon>
        <taxon>Caenogastropoda</taxon>
        <taxon>Architaenioglossa</taxon>
        <taxon>Ampullarioidea</taxon>
        <taxon>Ampullariidae</taxon>
        <taxon>Pomacea</taxon>
    </lineage>
</organism>
<dbReference type="Pfam" id="PF13359">
    <property type="entry name" value="DDE_Tnp_4"/>
    <property type="match status" value="1"/>
</dbReference>
<accession>A0A2T7NIF9</accession>
<evidence type="ECO:0000256" key="1">
    <source>
        <dbReference type="ARBA" id="ARBA00001968"/>
    </source>
</evidence>
<dbReference type="AlphaFoldDB" id="A0A2T7NIF9"/>
<sequence length="122" mass="13538">MICRTLVANQGEVIQWPERDALEKLAEKWQQKAGMPGVVGALDGTYIPILGTSGPRRESYICRKGFPAMHLQVVCDSSLKFLYVQTGNVGSVHDSLCLQDMRSVPPFRITRRTTATSVSPSW</sequence>
<proteinExistence type="predicted"/>
<comment type="cofactor">
    <cofactor evidence="1">
        <name>a divalent metal cation</name>
        <dbReference type="ChEBI" id="CHEBI:60240"/>
    </cofactor>
</comment>
<keyword evidence="2" id="KW-0479">Metal-binding</keyword>
<gene>
    <name evidence="4" type="ORF">C0Q70_19124</name>
</gene>
<dbReference type="EMBL" id="PZQS01000012">
    <property type="protein sequence ID" value="PVD20961.1"/>
    <property type="molecule type" value="Genomic_DNA"/>
</dbReference>
<evidence type="ECO:0000256" key="2">
    <source>
        <dbReference type="ARBA" id="ARBA00022723"/>
    </source>
</evidence>
<evidence type="ECO:0000259" key="3">
    <source>
        <dbReference type="Pfam" id="PF13359"/>
    </source>
</evidence>
<dbReference type="Proteomes" id="UP000245119">
    <property type="component" value="Linkage Group LG12"/>
</dbReference>
<name>A0A2T7NIF9_POMCA</name>
<keyword evidence="5" id="KW-1185">Reference proteome</keyword>
<dbReference type="InterPro" id="IPR027806">
    <property type="entry name" value="HARBI1_dom"/>
</dbReference>
<dbReference type="OrthoDB" id="5983017at2759"/>
<feature type="domain" description="DDE Tnp4" evidence="3">
    <location>
        <begin position="42"/>
        <end position="100"/>
    </location>
</feature>
<protein>
    <recommendedName>
        <fullName evidence="3">DDE Tnp4 domain-containing protein</fullName>
    </recommendedName>
</protein>
<evidence type="ECO:0000313" key="5">
    <source>
        <dbReference type="Proteomes" id="UP000245119"/>
    </source>
</evidence>